<dbReference type="AlphaFoldDB" id="A0A136J1Z2"/>
<dbReference type="InterPro" id="IPR010678">
    <property type="entry name" value="UTP25"/>
</dbReference>
<sequence>MPGRGNRGGPRGGSRGSRGFRGGGRGGGGRGGGSRGGRGRGGSTRGGPRSYGPKFDSQRVAELEDSEDEVSAEEQSLSEGSASEGEESDEEDEPQASTKPYQALMQSLAEEKESAPRAKRRKLEHQPTAAETGMDVDSEEDPDAGDKDLDFVEEPEEGPETDVVLDEDEGDSDDEDLTDPFETHIVNSDPVEVGQRIKAVKSKDYATSQTELNAWRLTSSVPGAKSKPHQPQTMAGPAGLKLKKKLVDSAAKLRPNFDKLEQVLYPPTFGYQDMLFCGRTPRNAQSLRRMYCLHAVNHVFKTRDRVIKNNAKLAKEGEETTFEPRDQGFTRPKILILLPTRQSAVHVVNTICSLTEPDQQEHRKRFDDSYLDKESKFGAERPEDFRDLFEGNDDDMFRLGVKFTRKTIKYFAQFYNSDILLASPLGLRMAIGSEDNHDKKSKQKGVDSDFLSSIEMVIVDQADALLMQNWEHIEYIFSYLNLQPSEAHGCEFNRVREWYLNNQAAHYRQTMIFSAFNTPELAELQRSCGNWAGRVRVQPEYAGAIQELGTKARQTFSRFDAASIAAEPDARFEYFTSAVVPTLVKRQRDMSGTLIFVPSYLDFVRVRNYFATSPAVASLTFGVISEYADVPEASRARSHFLNGRHKVLLYTERAHHFRRYALAGVQRVVMYGLPDNPVFYREIVGGYLAKSEQDSRIEPGTGSVRVLFSRYDVLKLERIVGSKRVGKMIREKGDTFDFV</sequence>
<dbReference type="GO" id="GO:0032040">
    <property type="term" value="C:small-subunit processome"/>
    <property type="evidence" value="ECO:0007669"/>
    <property type="project" value="TreeGrafter"/>
</dbReference>
<dbReference type="PANTHER" id="PTHR12933">
    <property type="entry name" value="ORF PROTEIN-RELATED"/>
    <property type="match status" value="1"/>
</dbReference>
<dbReference type="InterPro" id="IPR053940">
    <property type="entry name" value="UTP25_NTPase-like"/>
</dbReference>
<keyword evidence="9 10" id="KW-0687">Ribonucleoprotein</keyword>
<dbReference type="FunFam" id="3.40.50.300:FF:002356">
    <property type="entry name" value="U3 small nucleolar RNA-associated protein 25"/>
    <property type="match status" value="1"/>
</dbReference>
<dbReference type="OrthoDB" id="10264378at2759"/>
<feature type="compositionally biased region" description="Gly residues" evidence="11">
    <location>
        <begin position="1"/>
        <end position="45"/>
    </location>
</feature>
<evidence type="ECO:0000256" key="4">
    <source>
        <dbReference type="ARBA" id="ARBA00011192"/>
    </source>
</evidence>
<feature type="region of interest" description="Disordered" evidence="11">
    <location>
        <begin position="1"/>
        <end position="177"/>
    </location>
</feature>
<evidence type="ECO:0000313" key="14">
    <source>
        <dbReference type="EMBL" id="KXJ91165.1"/>
    </source>
</evidence>
<accession>A0A136J1Z2</accession>
<name>A0A136J1Z2_9PEZI</name>
<feature type="compositionally biased region" description="Acidic residues" evidence="11">
    <location>
        <begin position="151"/>
        <end position="177"/>
    </location>
</feature>
<dbReference type="Pfam" id="PF06862">
    <property type="entry name" value="Utp25_C"/>
    <property type="match status" value="1"/>
</dbReference>
<proteinExistence type="inferred from homology"/>
<evidence type="ECO:0000256" key="10">
    <source>
        <dbReference type="RuleBase" id="RU365070"/>
    </source>
</evidence>
<dbReference type="InterPro" id="IPR053939">
    <property type="entry name" value="UTP25_C"/>
</dbReference>
<dbReference type="Proteomes" id="UP000070501">
    <property type="component" value="Unassembled WGS sequence"/>
</dbReference>
<dbReference type="PANTHER" id="PTHR12933:SF0">
    <property type="entry name" value="U3 SMALL NUCLEOLAR RNA-ASSOCIATED PROTEIN 25 HOMOLOG"/>
    <property type="match status" value="1"/>
</dbReference>
<evidence type="ECO:0000256" key="6">
    <source>
        <dbReference type="ARBA" id="ARBA00022517"/>
    </source>
</evidence>
<feature type="domain" description="UTP25 NTP hydrolase-like" evidence="13">
    <location>
        <begin position="271"/>
        <end position="535"/>
    </location>
</feature>
<dbReference type="EMBL" id="KQ964251">
    <property type="protein sequence ID" value="KXJ91165.1"/>
    <property type="molecule type" value="Genomic_DNA"/>
</dbReference>
<dbReference type="GO" id="GO:0000462">
    <property type="term" value="P:maturation of SSU-rRNA from tricistronic rRNA transcript (SSU-rRNA, 5.8S rRNA, LSU-rRNA)"/>
    <property type="evidence" value="ECO:0007669"/>
    <property type="project" value="TreeGrafter"/>
</dbReference>
<reference evidence="15" key="1">
    <citation type="submission" date="2016-02" db="EMBL/GenBank/DDBJ databases">
        <title>Draft genome sequence of Microdochium bolleyi, a fungal endophyte of beachgrass.</title>
        <authorList>
            <consortium name="DOE Joint Genome Institute"/>
            <person name="David A.S."/>
            <person name="May G."/>
            <person name="Haridas S."/>
            <person name="Lim J."/>
            <person name="Wang M."/>
            <person name="Labutti K."/>
            <person name="Lipzen A."/>
            <person name="Barry K."/>
            <person name="Grigoriev I.V."/>
        </authorList>
    </citation>
    <scope>NUCLEOTIDE SEQUENCE [LARGE SCALE GENOMIC DNA]</scope>
    <source>
        <strain evidence="15">J235TASD1</strain>
    </source>
</reference>
<comment type="subunit">
    <text evidence="4 10">Component of the ribosomal small subunit (SSU) processome composed of at least 40 protein subunits and snoRNA U3.</text>
</comment>
<keyword evidence="8 10" id="KW-0539">Nucleus</keyword>
<evidence type="ECO:0000259" key="13">
    <source>
        <dbReference type="Pfam" id="PF22916"/>
    </source>
</evidence>
<gene>
    <name evidence="14" type="ORF">Micbo1qcDRAFT_135588</name>
</gene>
<feature type="compositionally biased region" description="Acidic residues" evidence="11">
    <location>
        <begin position="63"/>
        <end position="72"/>
    </location>
</feature>
<evidence type="ECO:0000259" key="12">
    <source>
        <dbReference type="Pfam" id="PF06862"/>
    </source>
</evidence>
<feature type="compositionally biased region" description="Acidic residues" evidence="11">
    <location>
        <begin position="84"/>
        <end position="94"/>
    </location>
</feature>
<evidence type="ECO:0000256" key="5">
    <source>
        <dbReference type="ARBA" id="ARBA00015422"/>
    </source>
</evidence>
<dbReference type="Gene3D" id="3.40.50.300">
    <property type="entry name" value="P-loop containing nucleotide triphosphate hydrolases"/>
    <property type="match status" value="1"/>
</dbReference>
<evidence type="ECO:0000256" key="3">
    <source>
        <dbReference type="ARBA" id="ARBA00009223"/>
    </source>
</evidence>
<feature type="compositionally biased region" description="Low complexity" evidence="11">
    <location>
        <begin position="73"/>
        <end position="83"/>
    </location>
</feature>
<keyword evidence="6 10" id="KW-0690">Ribosome biogenesis</keyword>
<feature type="compositionally biased region" description="Acidic residues" evidence="11">
    <location>
        <begin position="134"/>
        <end position="143"/>
    </location>
</feature>
<dbReference type="GO" id="GO:0019843">
    <property type="term" value="F:rRNA binding"/>
    <property type="evidence" value="ECO:0007669"/>
    <property type="project" value="TreeGrafter"/>
</dbReference>
<evidence type="ECO:0000256" key="8">
    <source>
        <dbReference type="ARBA" id="ARBA00023242"/>
    </source>
</evidence>
<evidence type="ECO:0000256" key="7">
    <source>
        <dbReference type="ARBA" id="ARBA00022552"/>
    </source>
</evidence>
<dbReference type="SUPFAM" id="SSF52540">
    <property type="entry name" value="P-loop containing nucleoside triphosphate hydrolases"/>
    <property type="match status" value="1"/>
</dbReference>
<keyword evidence="7 10" id="KW-0698">rRNA processing</keyword>
<evidence type="ECO:0000313" key="15">
    <source>
        <dbReference type="Proteomes" id="UP000070501"/>
    </source>
</evidence>
<evidence type="ECO:0000256" key="2">
    <source>
        <dbReference type="ARBA" id="ARBA00004604"/>
    </source>
</evidence>
<protein>
    <recommendedName>
        <fullName evidence="5 10">U3 small nucleolar RNA-associated protein 25</fullName>
        <shortName evidence="10">U3 snoRNA-associated protein 25</shortName>
    </recommendedName>
</protein>
<dbReference type="InterPro" id="IPR027417">
    <property type="entry name" value="P-loop_NTPase"/>
</dbReference>
<organism evidence="14 15">
    <name type="scientific">Microdochium bolleyi</name>
    <dbReference type="NCBI Taxonomy" id="196109"/>
    <lineage>
        <taxon>Eukaryota</taxon>
        <taxon>Fungi</taxon>
        <taxon>Dikarya</taxon>
        <taxon>Ascomycota</taxon>
        <taxon>Pezizomycotina</taxon>
        <taxon>Sordariomycetes</taxon>
        <taxon>Xylariomycetidae</taxon>
        <taxon>Xylariales</taxon>
        <taxon>Microdochiaceae</taxon>
        <taxon>Microdochium</taxon>
    </lineage>
</organism>
<dbReference type="InParanoid" id="A0A136J1Z2"/>
<keyword evidence="15" id="KW-1185">Reference proteome</keyword>
<evidence type="ECO:0000256" key="9">
    <source>
        <dbReference type="ARBA" id="ARBA00023274"/>
    </source>
</evidence>
<comment type="function">
    <text evidence="1 10">DEAD-box RNA helicase-like protein required for pre-18S rRNA processing, specifically at sites A0, A1, and A2.</text>
</comment>
<evidence type="ECO:0000256" key="1">
    <source>
        <dbReference type="ARBA" id="ARBA00002883"/>
    </source>
</evidence>
<comment type="similarity">
    <text evidence="3 10">Belongs to the UTP25 family.</text>
</comment>
<feature type="domain" description="UTP25 C-terminal" evidence="12">
    <location>
        <begin position="545"/>
        <end position="738"/>
    </location>
</feature>
<dbReference type="STRING" id="196109.A0A136J1Z2"/>
<dbReference type="FunCoup" id="A0A136J1Z2">
    <property type="interactions" value="1193"/>
</dbReference>
<evidence type="ECO:0000256" key="11">
    <source>
        <dbReference type="SAM" id="MobiDB-lite"/>
    </source>
</evidence>
<comment type="subcellular location">
    <subcellularLocation>
        <location evidence="2 10">Nucleus</location>
        <location evidence="2 10">Nucleolus</location>
    </subcellularLocation>
</comment>
<dbReference type="GO" id="GO:0034511">
    <property type="term" value="F:U3 snoRNA binding"/>
    <property type="evidence" value="ECO:0007669"/>
    <property type="project" value="InterPro"/>
</dbReference>
<dbReference type="Pfam" id="PF22916">
    <property type="entry name" value="UTP25_NTPase-like"/>
    <property type="match status" value="1"/>
</dbReference>